<dbReference type="SUPFAM" id="SSF51445">
    <property type="entry name" value="(Trans)glycosidases"/>
    <property type="match status" value="1"/>
</dbReference>
<evidence type="ECO:0000313" key="2">
    <source>
        <dbReference type="EMBL" id="KAL0950600.1"/>
    </source>
</evidence>
<dbReference type="InterPro" id="IPR017853">
    <property type="entry name" value="GH"/>
</dbReference>
<dbReference type="Gene3D" id="3.20.20.80">
    <property type="entry name" value="Glycosidases"/>
    <property type="match status" value="1"/>
</dbReference>
<keyword evidence="3" id="KW-1185">Reference proteome</keyword>
<dbReference type="InterPro" id="IPR052974">
    <property type="entry name" value="GH79_Enzymes"/>
</dbReference>
<protein>
    <recommendedName>
        <fullName evidence="1">Beta-glucuronidase C-terminal domain-containing protein</fullName>
    </recommendedName>
</protein>
<dbReference type="PANTHER" id="PTHR36183:SF2">
    <property type="entry name" value="BETA-GLUCURONIDASE C-TERMINAL DOMAIN-CONTAINING PROTEIN"/>
    <property type="match status" value="1"/>
</dbReference>
<evidence type="ECO:0000313" key="3">
    <source>
        <dbReference type="Proteomes" id="UP001556367"/>
    </source>
</evidence>
<sequence length="422" mass="45600">MSLVYPCWTVQQSPLIASDAISKLGSSLDAFIIGNEPDMYFPHKLRPNLKNYTERDYISEYRLVADSLITTSAGDIRSLKLLAGPSSCCTWDLATLMEKGFLSEFRQYLKYVTLQHYPQNNCFGKHKYEIPYYMRHANVVELGRWQQHGIEILRSDEANPRLAMSEFNSVSCGGIPGISDTFAVGALWTLDYALQMAAVGYTAAYLHTREAGISYNIIDAPGYQTGGASRSWVTLPPYYAVLAGAEIFPQGGGYITDIDLDESTTNPNSTVAGYAVYDAKNTTLTKIVLFNFADAGGGVTRFAIPVNSTTAGRVTVKFLTASSAKEKVNIAWGGQTFAGVSDGVIVEAKDQSWSTANQDIDCNNGCSVDIPGPGMAVVFLAGDSGRSAVRNWGGQLSFKTCLVSLISCAMGISLALGASWAL</sequence>
<dbReference type="Pfam" id="PF16862">
    <property type="entry name" value="Glyco_hydro_79C"/>
    <property type="match status" value="1"/>
</dbReference>
<accession>A0ABR3J4N1</accession>
<evidence type="ECO:0000259" key="1">
    <source>
        <dbReference type="Pfam" id="PF16862"/>
    </source>
</evidence>
<dbReference type="PANTHER" id="PTHR36183">
    <property type="entry name" value="BETA-GLUCURONIDASE"/>
    <property type="match status" value="1"/>
</dbReference>
<dbReference type="InterPro" id="IPR031728">
    <property type="entry name" value="GlcAase_C"/>
</dbReference>
<proteinExistence type="predicted"/>
<reference evidence="3" key="1">
    <citation type="submission" date="2024-06" db="EMBL/GenBank/DDBJ databases">
        <title>Multi-omics analyses provide insights into the biosynthesis of the anticancer antibiotic pleurotin in Hohenbuehelia grisea.</title>
        <authorList>
            <person name="Weaver J.A."/>
            <person name="Alberti F."/>
        </authorList>
    </citation>
    <scope>NUCLEOTIDE SEQUENCE [LARGE SCALE GENOMIC DNA]</scope>
    <source>
        <strain evidence="3">T-177</strain>
    </source>
</reference>
<name>A0ABR3J4N1_9AGAR</name>
<gene>
    <name evidence="2" type="ORF">HGRIS_007392</name>
</gene>
<comment type="caution">
    <text evidence="2">The sequence shown here is derived from an EMBL/GenBank/DDBJ whole genome shotgun (WGS) entry which is preliminary data.</text>
</comment>
<organism evidence="2 3">
    <name type="scientific">Hohenbuehelia grisea</name>
    <dbReference type="NCBI Taxonomy" id="104357"/>
    <lineage>
        <taxon>Eukaryota</taxon>
        <taxon>Fungi</taxon>
        <taxon>Dikarya</taxon>
        <taxon>Basidiomycota</taxon>
        <taxon>Agaricomycotina</taxon>
        <taxon>Agaricomycetes</taxon>
        <taxon>Agaricomycetidae</taxon>
        <taxon>Agaricales</taxon>
        <taxon>Pleurotineae</taxon>
        <taxon>Pleurotaceae</taxon>
        <taxon>Hohenbuehelia</taxon>
    </lineage>
</organism>
<dbReference type="Proteomes" id="UP001556367">
    <property type="component" value="Unassembled WGS sequence"/>
</dbReference>
<dbReference type="EMBL" id="JASNQZ010000011">
    <property type="protein sequence ID" value="KAL0950600.1"/>
    <property type="molecule type" value="Genomic_DNA"/>
</dbReference>
<feature type="domain" description="Beta-glucuronidase C-terminal" evidence="1">
    <location>
        <begin position="273"/>
        <end position="377"/>
    </location>
</feature>